<evidence type="ECO:0008006" key="8">
    <source>
        <dbReference type="Google" id="ProtNLM"/>
    </source>
</evidence>
<keyword evidence="2" id="KW-0285">Flavoprotein</keyword>
<keyword evidence="7" id="KW-1185">Reference proteome</keyword>
<dbReference type="Pfam" id="PF03486">
    <property type="entry name" value="HI0933_like"/>
    <property type="match status" value="1"/>
</dbReference>
<evidence type="ECO:0000256" key="2">
    <source>
        <dbReference type="ARBA" id="ARBA00022630"/>
    </source>
</evidence>
<feature type="domain" description="RsdA/BaiN/AoA(So)-like Rossmann fold-like" evidence="4">
    <location>
        <begin position="5"/>
        <end position="401"/>
    </location>
</feature>
<comment type="caution">
    <text evidence="6">The sequence shown here is derived from an EMBL/GenBank/DDBJ whole genome shotgun (WGS) entry which is preliminary data.</text>
</comment>
<dbReference type="AlphaFoldDB" id="A0A4R1EN54"/>
<dbReference type="PANTHER" id="PTHR42887">
    <property type="entry name" value="OS12G0638800 PROTEIN"/>
    <property type="match status" value="1"/>
</dbReference>
<comment type="cofactor">
    <cofactor evidence="1">
        <name>FAD</name>
        <dbReference type="ChEBI" id="CHEBI:57692"/>
    </cofactor>
</comment>
<proteinExistence type="predicted"/>
<dbReference type="Gene3D" id="1.10.8.260">
    <property type="entry name" value="HI0933 insert domain-like"/>
    <property type="match status" value="1"/>
</dbReference>
<dbReference type="Gene3D" id="3.50.50.60">
    <property type="entry name" value="FAD/NAD(P)-binding domain"/>
    <property type="match status" value="1"/>
</dbReference>
<gene>
    <name evidence="6" type="ORF">EV695_3377</name>
</gene>
<evidence type="ECO:0000256" key="1">
    <source>
        <dbReference type="ARBA" id="ARBA00001974"/>
    </source>
</evidence>
<dbReference type="InterPro" id="IPR004792">
    <property type="entry name" value="BaiN-like"/>
</dbReference>
<dbReference type="PANTHER" id="PTHR42887:SF2">
    <property type="entry name" value="OS12G0638800 PROTEIN"/>
    <property type="match status" value="1"/>
</dbReference>
<dbReference type="InterPro" id="IPR036188">
    <property type="entry name" value="FAD/NAD-bd_sf"/>
</dbReference>
<organism evidence="6 7">
    <name type="scientific">Cocleimonas flava</name>
    <dbReference type="NCBI Taxonomy" id="634765"/>
    <lineage>
        <taxon>Bacteria</taxon>
        <taxon>Pseudomonadati</taxon>
        <taxon>Pseudomonadota</taxon>
        <taxon>Gammaproteobacteria</taxon>
        <taxon>Thiotrichales</taxon>
        <taxon>Thiotrichaceae</taxon>
        <taxon>Cocleimonas</taxon>
    </lineage>
</organism>
<sequence length="403" mass="44240">MKKFNVIIIGAGAAGLMCAIEAGKRGRSVLILEKADKIGKKILISGGGRCNFTNMYTDADNFLSGNPHFCKSALSRYTPWDFVALLESHGLSWTEKTLGQLFCDQKSKAVVQLLHDECDKAGVTIQPSSEIISIKKGEDFLVASEKENYASDSLVIATGGPSIPKMGATDFALQVAETFDINTIPFSPALVPFVFTIETLDAFIKDLSGISTYVEMGAVSGGVTLNQSFKESILFTHRGISGPAALQISSYWKLGDEISINLFPDFDLLEWLKEQQTEHPQAELKTILNYKLPKRLAQKLCEHVLINDDISNKTMRQFNLPELESIEQQLTQWKLRPSGTEGMRTAEVALGGVDTDELSSKTLETKKVKGLYFVGEAVDVTGHLGGHNFQWAWASAWCAGQFV</sequence>
<dbReference type="PRINTS" id="PR00368">
    <property type="entry name" value="FADPNR"/>
</dbReference>
<dbReference type="OrthoDB" id="9773233at2"/>
<feature type="domain" description="RsdA/BaiN/AoA(So)-like insert" evidence="5">
    <location>
        <begin position="188"/>
        <end position="348"/>
    </location>
</feature>
<dbReference type="SUPFAM" id="SSF160996">
    <property type="entry name" value="HI0933 insert domain-like"/>
    <property type="match status" value="1"/>
</dbReference>
<dbReference type="EMBL" id="SMFQ01000005">
    <property type="protein sequence ID" value="TCJ82646.1"/>
    <property type="molecule type" value="Genomic_DNA"/>
</dbReference>
<accession>A0A4R1EN54</accession>
<dbReference type="PRINTS" id="PR00411">
    <property type="entry name" value="PNDRDTASEI"/>
</dbReference>
<dbReference type="SUPFAM" id="SSF51905">
    <property type="entry name" value="FAD/NAD(P)-binding domain"/>
    <property type="match status" value="1"/>
</dbReference>
<dbReference type="InterPro" id="IPR055178">
    <property type="entry name" value="RsdA/BaiN/AoA(So)-like_dom"/>
</dbReference>
<name>A0A4R1EN54_9GAMM</name>
<protein>
    <recommendedName>
        <fullName evidence="8">Flavoprotein</fullName>
    </recommendedName>
</protein>
<reference evidence="6 7" key="1">
    <citation type="submission" date="2019-03" db="EMBL/GenBank/DDBJ databases">
        <title>Genomic Encyclopedia of Type Strains, Phase IV (KMG-IV): sequencing the most valuable type-strain genomes for metagenomic binning, comparative biology and taxonomic classification.</title>
        <authorList>
            <person name="Goeker M."/>
        </authorList>
    </citation>
    <scope>NUCLEOTIDE SEQUENCE [LARGE SCALE GENOMIC DNA]</scope>
    <source>
        <strain evidence="6 7">DSM 24830</strain>
    </source>
</reference>
<evidence type="ECO:0000259" key="5">
    <source>
        <dbReference type="Pfam" id="PF22780"/>
    </source>
</evidence>
<dbReference type="NCBIfam" id="TIGR00275">
    <property type="entry name" value="aminoacetone oxidase family FAD-binding enzyme"/>
    <property type="match status" value="1"/>
</dbReference>
<dbReference type="InterPro" id="IPR057661">
    <property type="entry name" value="RsdA/BaiN/AoA(So)_Rossmann"/>
</dbReference>
<dbReference type="InterPro" id="IPR023166">
    <property type="entry name" value="BaiN-like_dom_sf"/>
</dbReference>
<dbReference type="Pfam" id="PF22780">
    <property type="entry name" value="HI0933_like_1st"/>
    <property type="match status" value="1"/>
</dbReference>
<evidence type="ECO:0000256" key="3">
    <source>
        <dbReference type="ARBA" id="ARBA00022827"/>
    </source>
</evidence>
<evidence type="ECO:0000313" key="7">
    <source>
        <dbReference type="Proteomes" id="UP000294887"/>
    </source>
</evidence>
<dbReference type="Gene3D" id="2.40.30.10">
    <property type="entry name" value="Translation factors"/>
    <property type="match status" value="1"/>
</dbReference>
<dbReference type="Proteomes" id="UP000294887">
    <property type="component" value="Unassembled WGS sequence"/>
</dbReference>
<evidence type="ECO:0000259" key="4">
    <source>
        <dbReference type="Pfam" id="PF03486"/>
    </source>
</evidence>
<evidence type="ECO:0000313" key="6">
    <source>
        <dbReference type="EMBL" id="TCJ82646.1"/>
    </source>
</evidence>
<dbReference type="RefSeq" id="WP_131907156.1">
    <property type="nucleotide sequence ID" value="NZ_BAAAFU010000007.1"/>
</dbReference>
<keyword evidence="3" id="KW-0274">FAD</keyword>